<dbReference type="EMBL" id="AUXX01000045">
    <property type="protein sequence ID" value="KZN61246.1"/>
    <property type="molecule type" value="Genomic_DNA"/>
</dbReference>
<accession>A0A167JKH4</accession>
<gene>
    <name evidence="1" type="ORF">N478_04075</name>
</gene>
<evidence type="ECO:0000313" key="1">
    <source>
        <dbReference type="EMBL" id="KZN61246.1"/>
    </source>
</evidence>
<comment type="caution">
    <text evidence="1">The sequence shown here is derived from an EMBL/GenBank/DDBJ whole genome shotgun (WGS) entry which is preliminary data.</text>
</comment>
<protein>
    <submittedName>
        <fullName evidence="1">Uncharacterized protein</fullName>
    </submittedName>
</protein>
<dbReference type="Proteomes" id="UP000076661">
    <property type="component" value="Unassembled WGS sequence"/>
</dbReference>
<evidence type="ECO:0000313" key="2">
    <source>
        <dbReference type="Proteomes" id="UP000076661"/>
    </source>
</evidence>
<proteinExistence type="predicted"/>
<dbReference type="AlphaFoldDB" id="A0A167JKH4"/>
<sequence length="77" mass="8930">MNNKLGYGLLHCDDRGIFYAELMYDNNQWGEIVLCSDSQKTTVTMWDCNFTVSTNDLMEMLNKASIHLIEFEASRKD</sequence>
<dbReference type="RefSeq" id="WP_063374192.1">
    <property type="nucleotide sequence ID" value="NZ_AUXX01000045.1"/>
</dbReference>
<name>A0A167JKH4_9GAMM</name>
<reference evidence="1 2" key="1">
    <citation type="submission" date="2013-07" db="EMBL/GenBank/DDBJ databases">
        <title>Comparative Genomic and Metabolomic Analysis of Twelve Strains of Pseudoalteromonas luteoviolacea.</title>
        <authorList>
            <person name="Vynne N.G."/>
            <person name="Mansson M."/>
            <person name="Gram L."/>
        </authorList>
    </citation>
    <scope>NUCLEOTIDE SEQUENCE [LARGE SCALE GENOMIC DNA]</scope>
    <source>
        <strain evidence="1 2">S4060-1</strain>
    </source>
</reference>
<dbReference type="PATRIC" id="fig|1365257.3.peg.4126"/>
<organism evidence="1 2">
    <name type="scientific">Pseudoalteromonas luteoviolacea S4060-1</name>
    <dbReference type="NCBI Taxonomy" id="1365257"/>
    <lineage>
        <taxon>Bacteria</taxon>
        <taxon>Pseudomonadati</taxon>
        <taxon>Pseudomonadota</taxon>
        <taxon>Gammaproteobacteria</taxon>
        <taxon>Alteromonadales</taxon>
        <taxon>Pseudoalteromonadaceae</taxon>
        <taxon>Pseudoalteromonas</taxon>
    </lineage>
</organism>